<reference evidence="4 5" key="1">
    <citation type="submission" date="2015-02" db="EMBL/GenBank/DDBJ databases">
        <title>Draft genome sequences of ten Microbacterium spp. with emphasis on heavy metal contaminated environments.</title>
        <authorList>
            <person name="Corretto E."/>
        </authorList>
    </citation>
    <scope>NUCLEOTIDE SEQUENCE [LARGE SCALE GENOMIC DNA]</scope>
    <source>
        <strain evidence="4 5">DSM 8608</strain>
    </source>
</reference>
<feature type="transmembrane region" description="Helical" evidence="2">
    <location>
        <begin position="439"/>
        <end position="460"/>
    </location>
</feature>
<feature type="domain" description="PASTA" evidence="3">
    <location>
        <begin position="491"/>
        <end position="557"/>
    </location>
</feature>
<dbReference type="Pfam" id="PF03793">
    <property type="entry name" value="PASTA"/>
    <property type="match status" value="1"/>
</dbReference>
<dbReference type="GO" id="GO:0004674">
    <property type="term" value="F:protein serine/threonine kinase activity"/>
    <property type="evidence" value="ECO:0007669"/>
    <property type="project" value="UniProtKB-EC"/>
</dbReference>
<dbReference type="InterPro" id="IPR005543">
    <property type="entry name" value="PASTA_dom"/>
</dbReference>
<feature type="region of interest" description="Disordered" evidence="1">
    <location>
        <begin position="367"/>
        <end position="433"/>
    </location>
</feature>
<dbReference type="AlphaFoldDB" id="A0A0M2HHA0"/>
<dbReference type="CDD" id="cd06577">
    <property type="entry name" value="PASTA_pknB"/>
    <property type="match status" value="1"/>
</dbReference>
<dbReference type="SMART" id="SM00740">
    <property type="entry name" value="PASTA"/>
    <property type="match status" value="1"/>
</dbReference>
<evidence type="ECO:0000256" key="2">
    <source>
        <dbReference type="SAM" id="Phobius"/>
    </source>
</evidence>
<feature type="compositionally biased region" description="Gly residues" evidence="1">
    <location>
        <begin position="390"/>
        <end position="402"/>
    </location>
</feature>
<organism evidence="4 5">
    <name type="scientific">Microbacterium trichothecenolyticum</name>
    <name type="common">Aureobacterium trichothecenolyticum</name>
    <dbReference type="NCBI Taxonomy" id="69370"/>
    <lineage>
        <taxon>Bacteria</taxon>
        <taxon>Bacillati</taxon>
        <taxon>Actinomycetota</taxon>
        <taxon>Actinomycetes</taxon>
        <taxon>Micrococcales</taxon>
        <taxon>Microbacteriaceae</taxon>
        <taxon>Microbacterium</taxon>
    </lineage>
</organism>
<dbReference type="Gene3D" id="3.30.10.20">
    <property type="match status" value="1"/>
</dbReference>
<dbReference type="RefSeq" id="WP_052676733.1">
    <property type="nucleotide sequence ID" value="NZ_JYJA01000030.1"/>
</dbReference>
<keyword evidence="4" id="KW-0418">Kinase</keyword>
<feature type="compositionally biased region" description="Pro residues" evidence="1">
    <location>
        <begin position="405"/>
        <end position="423"/>
    </location>
</feature>
<dbReference type="PATRIC" id="fig|69370.6.peg.1414"/>
<feature type="region of interest" description="Disordered" evidence="1">
    <location>
        <begin position="474"/>
        <end position="498"/>
    </location>
</feature>
<evidence type="ECO:0000313" key="4">
    <source>
        <dbReference type="EMBL" id="KJL43680.1"/>
    </source>
</evidence>
<protein>
    <submittedName>
        <fullName evidence="4">Serine/threonine-protein kinase PknB</fullName>
        <ecNumber evidence="4">2.7.11.1</ecNumber>
    </submittedName>
</protein>
<evidence type="ECO:0000313" key="5">
    <source>
        <dbReference type="Proteomes" id="UP000034098"/>
    </source>
</evidence>
<evidence type="ECO:0000259" key="3">
    <source>
        <dbReference type="PROSITE" id="PS51178"/>
    </source>
</evidence>
<keyword evidence="5" id="KW-1185">Reference proteome</keyword>
<accession>A0A0M2HHA0</accession>
<dbReference type="Pfam" id="PF12770">
    <property type="entry name" value="CHAT"/>
    <property type="match status" value="1"/>
</dbReference>
<keyword evidence="2" id="KW-0472">Membrane</keyword>
<dbReference type="EC" id="2.7.11.1" evidence="4"/>
<dbReference type="Proteomes" id="UP000034098">
    <property type="component" value="Unassembled WGS sequence"/>
</dbReference>
<dbReference type="InterPro" id="IPR024983">
    <property type="entry name" value="CHAT_dom"/>
</dbReference>
<comment type="caution">
    <text evidence="4">The sequence shown here is derived from an EMBL/GenBank/DDBJ whole genome shotgun (WGS) entry which is preliminary data.</text>
</comment>
<dbReference type="OrthoDB" id="8253226at2"/>
<name>A0A0M2HHA0_MICTR</name>
<dbReference type="EMBL" id="JYJA01000030">
    <property type="protein sequence ID" value="KJL43680.1"/>
    <property type="molecule type" value="Genomic_DNA"/>
</dbReference>
<proteinExistence type="predicted"/>
<evidence type="ECO:0000256" key="1">
    <source>
        <dbReference type="SAM" id="MobiDB-lite"/>
    </source>
</evidence>
<dbReference type="PROSITE" id="PS51178">
    <property type="entry name" value="PASTA"/>
    <property type="match status" value="1"/>
</dbReference>
<feature type="compositionally biased region" description="Pro residues" evidence="1">
    <location>
        <begin position="372"/>
        <end position="387"/>
    </location>
</feature>
<keyword evidence="2" id="KW-0812">Transmembrane</keyword>
<gene>
    <name evidence="4" type="primary">pknB_1</name>
    <name evidence="4" type="ORF">RS82_01376</name>
</gene>
<sequence length="560" mass="59323">MSASRLSFDDLELRFDPEQDGTYRVVVTSSDGPAATGTFSIPFTSEELHAFVQRVGLVRSRSTVVDRDAEMRAFGARLFDAVMTDRVGSLYQAAQSRADTKDDRGMRLTLRLSGAPELMRLPWELMYRHPRFIAQSERTPLVRTLDLPSAHKPPPLTGPLRILGIISHPAGYAELDSERERRNLEQAIEPLTSRGRAELTWLDRATIADLEQRIAEPDDIHVLHYIGHGAYDEATDAGILVLETAQGRADDVSGQRLGTMLQDERSLRLVVLNSCEGARTSVVDPFSGVATRLLEFDIPAVVGMQFEITDAAAIAFSRSLYTGIANGASIDAAIGPARRAIDAAASSSEIGTPVLFLRSKETRLFDGAAPVADPPAPTPPEPAPPQDFSPGGGSGSAGGSGSGTPPRPVPPPAPSPPVLPPSPTGGGRTTPPTPGPVRALWAVVAVLAVGVVVFFGSLVVQNVFGVDLPWIPGTPGNSRVTPTDDTPPDEVPTEGTVPDVTGSAVDFAFNTLREAGFVNIAAEYVESDQTGNTVVSTNPPAGTTLGFDQVITVQVSNGFG</sequence>
<keyword evidence="2" id="KW-1133">Transmembrane helix</keyword>
<keyword evidence="4" id="KW-0808">Transferase</keyword>